<dbReference type="OrthoDB" id="1022638at2759"/>
<comment type="caution">
    <text evidence="3">The sequence shown here is derived from an EMBL/GenBank/DDBJ whole genome shotgun (WGS) entry which is preliminary data.</text>
</comment>
<dbReference type="PANTHER" id="PTHR24410:SF23">
    <property type="entry name" value="BTB DOMAIN-CONTAINING PROTEIN-RELATED"/>
    <property type="match status" value="1"/>
</dbReference>
<keyword evidence="4" id="KW-1185">Reference proteome</keyword>
<protein>
    <recommendedName>
        <fullName evidence="5">Btb/poz domain-containing protein 19-like</fullName>
    </recommendedName>
</protein>
<dbReference type="InterPro" id="IPR006571">
    <property type="entry name" value="TLDc_dom"/>
</dbReference>
<dbReference type="Pfam" id="PF00651">
    <property type="entry name" value="BTB"/>
    <property type="match status" value="1"/>
</dbReference>
<accession>A0A015K5X3</accession>
<evidence type="ECO:0000259" key="1">
    <source>
        <dbReference type="PROSITE" id="PS50097"/>
    </source>
</evidence>
<dbReference type="Pfam" id="PF07534">
    <property type="entry name" value="TLD"/>
    <property type="match status" value="1"/>
</dbReference>
<dbReference type="SMART" id="SM00225">
    <property type="entry name" value="BTB"/>
    <property type="match status" value="1"/>
</dbReference>
<organism evidence="3 4">
    <name type="scientific">Rhizophagus irregularis (strain DAOM 197198w)</name>
    <name type="common">Glomus intraradices</name>
    <dbReference type="NCBI Taxonomy" id="1432141"/>
    <lineage>
        <taxon>Eukaryota</taxon>
        <taxon>Fungi</taxon>
        <taxon>Fungi incertae sedis</taxon>
        <taxon>Mucoromycota</taxon>
        <taxon>Glomeromycotina</taxon>
        <taxon>Glomeromycetes</taxon>
        <taxon>Glomerales</taxon>
        <taxon>Glomeraceae</taxon>
        <taxon>Rhizophagus</taxon>
    </lineage>
</organism>
<feature type="domain" description="BTB" evidence="1">
    <location>
        <begin position="23"/>
        <end position="96"/>
    </location>
</feature>
<sequence length="463" mass="54187">MTSNFLVELSNDYKNIFESEIGYDVIIYAGVKPNIKEIHAHSYILCTRSQYFRSAFSNVWAEKKDGKFIFEKPNISPQLFDIILRFLYSGSIELRTLQCQDILKLLIAVDELNIHSLISYIQKYLIEQQAEFLQQNPIEILEISYQYEQFTDLSNFCLEKICEEPSILFNSDEFINLKAPLLELLLKRDDLYVEEIEIWENLLKWCLAQINVENNPTKWSTDDIKRIEIILQNFIPFIRFYNIEPDDFIHKIFCYKNILPQDLVADLVEFNLVPNIKPKENMIPPRKSNLNHLKLNSTIIEPKYIPLFASWIDKKDPSYYNRKFIPYDFKLLYHTSLDGFNTKSFHKHCDNKGATIWIAKLQDSTQLIGGYNPLDWNGYGRKNTRSSFLFNIPDGKNISTAKIRFNTAMCAIYCHAGHGPSMGDLYCPNSGIWFYDSKIGRNTIGIPSLIKIEEYEVFQVIKK</sequence>
<dbReference type="InterPro" id="IPR011333">
    <property type="entry name" value="SKP1/BTB/POZ_sf"/>
</dbReference>
<evidence type="ECO:0000259" key="2">
    <source>
        <dbReference type="PROSITE" id="PS51886"/>
    </source>
</evidence>
<dbReference type="EMBL" id="JEMT01028414">
    <property type="protein sequence ID" value="EXX54821.1"/>
    <property type="molecule type" value="Genomic_DNA"/>
</dbReference>
<dbReference type="Pfam" id="PF07707">
    <property type="entry name" value="BACK"/>
    <property type="match status" value="1"/>
</dbReference>
<feature type="domain" description="TLDc" evidence="2">
    <location>
        <begin position="298"/>
        <end position="461"/>
    </location>
</feature>
<dbReference type="AlphaFoldDB" id="A0A015K5X3"/>
<dbReference type="PANTHER" id="PTHR24410">
    <property type="entry name" value="HL07962P-RELATED"/>
    <property type="match status" value="1"/>
</dbReference>
<evidence type="ECO:0000313" key="3">
    <source>
        <dbReference type="EMBL" id="EXX54821.1"/>
    </source>
</evidence>
<dbReference type="HOGENOM" id="CLU_021542_0_1_1"/>
<evidence type="ECO:0008006" key="5">
    <source>
        <dbReference type="Google" id="ProtNLM"/>
    </source>
</evidence>
<dbReference type="InterPro" id="IPR051481">
    <property type="entry name" value="BTB-POZ/Galectin-3-binding"/>
</dbReference>
<proteinExistence type="predicted"/>
<dbReference type="CDD" id="cd18186">
    <property type="entry name" value="BTB_POZ_ZBTB_KLHL-like"/>
    <property type="match status" value="1"/>
</dbReference>
<evidence type="ECO:0000313" key="4">
    <source>
        <dbReference type="Proteomes" id="UP000022910"/>
    </source>
</evidence>
<dbReference type="Gene3D" id="1.25.40.420">
    <property type="match status" value="1"/>
</dbReference>
<dbReference type="Gene3D" id="3.30.710.10">
    <property type="entry name" value="Potassium Channel Kv1.1, Chain A"/>
    <property type="match status" value="1"/>
</dbReference>
<dbReference type="InterPro" id="IPR000210">
    <property type="entry name" value="BTB/POZ_dom"/>
</dbReference>
<dbReference type="Proteomes" id="UP000022910">
    <property type="component" value="Unassembled WGS sequence"/>
</dbReference>
<dbReference type="SUPFAM" id="SSF54695">
    <property type="entry name" value="POZ domain"/>
    <property type="match status" value="1"/>
</dbReference>
<dbReference type="PROSITE" id="PS51886">
    <property type="entry name" value="TLDC"/>
    <property type="match status" value="1"/>
</dbReference>
<gene>
    <name evidence="3" type="ORF">RirG_230890</name>
</gene>
<dbReference type="PROSITE" id="PS50097">
    <property type="entry name" value="BTB"/>
    <property type="match status" value="1"/>
</dbReference>
<name>A0A015K5X3_RHIIW</name>
<dbReference type="InterPro" id="IPR011705">
    <property type="entry name" value="BACK"/>
</dbReference>
<reference evidence="3 4" key="1">
    <citation type="submission" date="2014-02" db="EMBL/GenBank/DDBJ databases">
        <title>Single nucleus genome sequencing reveals high similarity among nuclei of an endomycorrhizal fungus.</title>
        <authorList>
            <person name="Lin K."/>
            <person name="Geurts R."/>
            <person name="Zhang Z."/>
            <person name="Limpens E."/>
            <person name="Saunders D.G."/>
            <person name="Mu D."/>
            <person name="Pang E."/>
            <person name="Cao H."/>
            <person name="Cha H."/>
            <person name="Lin T."/>
            <person name="Zhou Q."/>
            <person name="Shang Y."/>
            <person name="Li Y."/>
            <person name="Ivanov S."/>
            <person name="Sharma T."/>
            <person name="Velzen R.V."/>
            <person name="Ruijter N.D."/>
            <person name="Aanen D.K."/>
            <person name="Win J."/>
            <person name="Kamoun S."/>
            <person name="Bisseling T."/>
            <person name="Huang S."/>
        </authorList>
    </citation>
    <scope>NUCLEOTIDE SEQUENCE [LARGE SCALE GENOMIC DNA]</scope>
    <source>
        <strain evidence="4">DAOM197198w</strain>
    </source>
</reference>